<dbReference type="PANTHER" id="PTHR32024:SF1">
    <property type="entry name" value="KTR SYSTEM POTASSIUM UPTAKE PROTEIN B"/>
    <property type="match status" value="1"/>
</dbReference>
<feature type="transmembrane region" description="Helical" evidence="10">
    <location>
        <begin position="307"/>
        <end position="334"/>
    </location>
</feature>
<evidence type="ECO:0000313" key="11">
    <source>
        <dbReference type="EMBL" id="VVZ95925.1"/>
    </source>
</evidence>
<dbReference type="RefSeq" id="WP_151443729.1">
    <property type="nucleotide sequence ID" value="NZ_CABVOU010000033.1"/>
</dbReference>
<keyword evidence="4" id="KW-0633">Potassium transport</keyword>
<feature type="transmembrane region" description="Helical" evidence="10">
    <location>
        <begin position="200"/>
        <end position="223"/>
    </location>
</feature>
<name>A0A5K1I3C3_9GAMM</name>
<gene>
    <name evidence="11" type="primary">ktrB_2</name>
    <name evidence="11" type="ORF">HALO32_02008</name>
</gene>
<dbReference type="InterPro" id="IPR003445">
    <property type="entry name" value="Cat_transpt"/>
</dbReference>
<evidence type="ECO:0000313" key="12">
    <source>
        <dbReference type="Proteomes" id="UP000326725"/>
    </source>
</evidence>
<comment type="subcellular location">
    <subcellularLocation>
        <location evidence="1">Cell membrane</location>
        <topology evidence="1">Multi-pass membrane protein</topology>
    </subcellularLocation>
</comment>
<dbReference type="EMBL" id="CABVOU010000033">
    <property type="protein sequence ID" value="VVZ95925.1"/>
    <property type="molecule type" value="Genomic_DNA"/>
</dbReference>
<evidence type="ECO:0000256" key="7">
    <source>
        <dbReference type="ARBA" id="ARBA00022989"/>
    </source>
</evidence>
<evidence type="ECO:0000256" key="1">
    <source>
        <dbReference type="ARBA" id="ARBA00004651"/>
    </source>
</evidence>
<dbReference type="PANTHER" id="PTHR32024">
    <property type="entry name" value="TRK SYSTEM POTASSIUM UPTAKE PROTEIN TRKG-RELATED"/>
    <property type="match status" value="1"/>
</dbReference>
<dbReference type="GO" id="GO:0005886">
    <property type="term" value="C:plasma membrane"/>
    <property type="evidence" value="ECO:0007669"/>
    <property type="project" value="UniProtKB-SubCell"/>
</dbReference>
<accession>A0A5K1I3C3</accession>
<feature type="transmembrane region" description="Helical" evidence="10">
    <location>
        <begin position="169"/>
        <end position="188"/>
    </location>
</feature>
<sequence length="454" mass="49050">MRLSQRLRRPLRHLPHGPIIRLSPPEFLLLGFVFFSLLGTLLLMLPPASEEPLAWHQALFTAASAITVTGLVVIQVSELSLFGQLVVLGLIQIGGIGFMVFAALTLLLLGMRLPLRQKQLVKESLNYTSYQHLIHLVRLVIAFALIMETLGTLLLAVAWVPRFGLQEGLWVSFFHAISAFNNAGFSTWSGSLTADVANPIVNVTVSLLFVIGGLGFIVVAELVEWRRIGSLSLHARLVLHATFWLALVGMLMFLLLEWHNPATLGGLESLPARLQAAWFQSVTPRTAGFNTLDTGSLDEPTALMTMLLMFIGAGSGSTASGIKVTTFVVMLLVARSFLRGGAQPTVFRHSLSDMTVFKAVAVALSGMLLIFTCLFVLTITEPGKVFFDLAFESVSAFGTVGLSRGITADLSLAGQATIIVTMILGRAGPISLGYFIATRQPKGLKYAQGIVHIG</sequence>
<keyword evidence="2" id="KW-0813">Transport</keyword>
<feature type="transmembrane region" description="Helical" evidence="10">
    <location>
        <begin position="86"/>
        <end position="113"/>
    </location>
</feature>
<keyword evidence="8" id="KW-0406">Ion transport</keyword>
<dbReference type="GO" id="GO:0015379">
    <property type="term" value="F:potassium:chloride symporter activity"/>
    <property type="evidence" value="ECO:0007669"/>
    <property type="project" value="InterPro"/>
</dbReference>
<feature type="transmembrane region" description="Helical" evidence="10">
    <location>
        <begin position="412"/>
        <end position="437"/>
    </location>
</feature>
<protein>
    <submittedName>
        <fullName evidence="11">Ktr system potassium uptake protein B</fullName>
    </submittedName>
</protein>
<evidence type="ECO:0000256" key="5">
    <source>
        <dbReference type="ARBA" id="ARBA00022692"/>
    </source>
</evidence>
<organism evidence="11 12">
    <name type="scientific">Halomonas lysinitropha</name>
    <dbReference type="NCBI Taxonomy" id="2607506"/>
    <lineage>
        <taxon>Bacteria</taxon>
        <taxon>Pseudomonadati</taxon>
        <taxon>Pseudomonadota</taxon>
        <taxon>Gammaproteobacteria</taxon>
        <taxon>Oceanospirillales</taxon>
        <taxon>Halomonadaceae</taxon>
        <taxon>Halomonas</taxon>
    </lineage>
</organism>
<feature type="transmembrane region" description="Helical" evidence="10">
    <location>
        <begin position="27"/>
        <end position="48"/>
    </location>
</feature>
<proteinExistence type="predicted"/>
<feature type="transmembrane region" description="Helical" evidence="10">
    <location>
        <begin position="355"/>
        <end position="379"/>
    </location>
</feature>
<keyword evidence="6" id="KW-0630">Potassium</keyword>
<feature type="transmembrane region" description="Helical" evidence="10">
    <location>
        <begin position="235"/>
        <end position="256"/>
    </location>
</feature>
<evidence type="ECO:0000256" key="6">
    <source>
        <dbReference type="ARBA" id="ARBA00022958"/>
    </source>
</evidence>
<evidence type="ECO:0000256" key="3">
    <source>
        <dbReference type="ARBA" id="ARBA00022475"/>
    </source>
</evidence>
<keyword evidence="5 10" id="KW-0812">Transmembrane</keyword>
<feature type="transmembrane region" description="Helical" evidence="10">
    <location>
        <begin position="133"/>
        <end position="157"/>
    </location>
</feature>
<dbReference type="Pfam" id="PF02386">
    <property type="entry name" value="TrkH"/>
    <property type="match status" value="1"/>
</dbReference>
<dbReference type="InterPro" id="IPR004772">
    <property type="entry name" value="TrkH"/>
</dbReference>
<keyword evidence="12" id="KW-1185">Reference proteome</keyword>
<keyword evidence="9 10" id="KW-0472">Membrane</keyword>
<dbReference type="AlphaFoldDB" id="A0A5K1I3C3"/>
<evidence type="ECO:0000256" key="9">
    <source>
        <dbReference type="ARBA" id="ARBA00023136"/>
    </source>
</evidence>
<reference evidence="11 12" key="1">
    <citation type="submission" date="2019-09" db="EMBL/GenBank/DDBJ databases">
        <authorList>
            <person name="Criscuolo A."/>
        </authorList>
    </citation>
    <scope>NUCLEOTIDE SEQUENCE [LARGE SCALE GENOMIC DNA]</scope>
    <source>
        <strain evidence="12">3(2)</strain>
    </source>
</reference>
<keyword evidence="7 10" id="KW-1133">Transmembrane helix</keyword>
<evidence type="ECO:0000256" key="2">
    <source>
        <dbReference type="ARBA" id="ARBA00022448"/>
    </source>
</evidence>
<evidence type="ECO:0000256" key="10">
    <source>
        <dbReference type="SAM" id="Phobius"/>
    </source>
</evidence>
<feature type="transmembrane region" description="Helical" evidence="10">
    <location>
        <begin position="54"/>
        <end position="74"/>
    </location>
</feature>
<dbReference type="Proteomes" id="UP000326725">
    <property type="component" value="Unassembled WGS sequence"/>
</dbReference>
<keyword evidence="3" id="KW-1003">Cell membrane</keyword>
<evidence type="ECO:0000256" key="8">
    <source>
        <dbReference type="ARBA" id="ARBA00023065"/>
    </source>
</evidence>
<dbReference type="NCBIfam" id="TIGR00933">
    <property type="entry name" value="2a38"/>
    <property type="match status" value="1"/>
</dbReference>
<evidence type="ECO:0000256" key="4">
    <source>
        <dbReference type="ARBA" id="ARBA00022538"/>
    </source>
</evidence>